<dbReference type="AlphaFoldDB" id="A0ABD2NGS7"/>
<dbReference type="EMBL" id="JABFTP020000103">
    <property type="protein sequence ID" value="KAL3277744.1"/>
    <property type="molecule type" value="Genomic_DNA"/>
</dbReference>
<comment type="caution">
    <text evidence="1">The sequence shown here is derived from an EMBL/GenBank/DDBJ whole genome shotgun (WGS) entry which is preliminary data.</text>
</comment>
<sequence length="104" mass="11711">MEENQGAIYSHRRKKVCNDATNFNQQNVFFYKLAAMHDKCGLIAVDILNMDDTGVTTYQEISKVVAQNETVKIDDLALALAPTYLMKDFKDSGIEPFNGNIFIS</sequence>
<proteinExistence type="predicted"/>
<reference evidence="1 2" key="1">
    <citation type="journal article" date="2021" name="BMC Biol.">
        <title>Horizontally acquired antibacterial genes associated with adaptive radiation of ladybird beetles.</title>
        <authorList>
            <person name="Li H.S."/>
            <person name="Tang X.F."/>
            <person name="Huang Y.H."/>
            <person name="Xu Z.Y."/>
            <person name="Chen M.L."/>
            <person name="Du X.Y."/>
            <person name="Qiu B.Y."/>
            <person name="Chen P.T."/>
            <person name="Zhang W."/>
            <person name="Slipinski A."/>
            <person name="Escalona H.E."/>
            <person name="Waterhouse R.M."/>
            <person name="Zwick A."/>
            <person name="Pang H."/>
        </authorList>
    </citation>
    <scope>NUCLEOTIDE SEQUENCE [LARGE SCALE GENOMIC DNA]</scope>
    <source>
        <strain evidence="1">SYSU2018</strain>
    </source>
</reference>
<protein>
    <submittedName>
        <fullName evidence="1">Uncharacterized protein</fullName>
    </submittedName>
</protein>
<accession>A0ABD2NGS7</accession>
<organism evidence="1 2">
    <name type="scientific">Cryptolaemus montrouzieri</name>
    <dbReference type="NCBI Taxonomy" id="559131"/>
    <lineage>
        <taxon>Eukaryota</taxon>
        <taxon>Metazoa</taxon>
        <taxon>Ecdysozoa</taxon>
        <taxon>Arthropoda</taxon>
        <taxon>Hexapoda</taxon>
        <taxon>Insecta</taxon>
        <taxon>Pterygota</taxon>
        <taxon>Neoptera</taxon>
        <taxon>Endopterygota</taxon>
        <taxon>Coleoptera</taxon>
        <taxon>Polyphaga</taxon>
        <taxon>Cucujiformia</taxon>
        <taxon>Coccinelloidea</taxon>
        <taxon>Coccinellidae</taxon>
        <taxon>Scymninae</taxon>
        <taxon>Scymnini</taxon>
        <taxon>Cryptolaemus</taxon>
    </lineage>
</organism>
<evidence type="ECO:0000313" key="1">
    <source>
        <dbReference type="EMBL" id="KAL3277744.1"/>
    </source>
</evidence>
<keyword evidence="2" id="KW-1185">Reference proteome</keyword>
<dbReference type="Proteomes" id="UP001516400">
    <property type="component" value="Unassembled WGS sequence"/>
</dbReference>
<gene>
    <name evidence="1" type="ORF">HHI36_013084</name>
</gene>
<name>A0ABD2NGS7_9CUCU</name>
<evidence type="ECO:0000313" key="2">
    <source>
        <dbReference type="Proteomes" id="UP001516400"/>
    </source>
</evidence>